<protein>
    <submittedName>
        <fullName evidence="1">Uncharacterized protein</fullName>
    </submittedName>
</protein>
<evidence type="ECO:0000313" key="2">
    <source>
        <dbReference type="Proteomes" id="UP000023152"/>
    </source>
</evidence>
<dbReference type="Proteomes" id="UP000023152">
    <property type="component" value="Unassembled WGS sequence"/>
</dbReference>
<name>X6LHV1_RETFI</name>
<dbReference type="EMBL" id="ASPP01039677">
    <property type="protein sequence ID" value="ETO00916.1"/>
    <property type="molecule type" value="Genomic_DNA"/>
</dbReference>
<gene>
    <name evidence="1" type="ORF">RFI_36525</name>
</gene>
<sequence>MTFLFQRKSFPFLEKALLNITNVALLSSKVYSMELALEDSFSNVLLCKTATVAEKERSSSFSELSSTGEMFDTKHKKIDGKPQVGIQHNQPDDSLLKHESLIESPTVKKSKLNESRQNLQLFLKSTPSKVNLTKKGIRSVTDTLQRLLSMRQDCSILQARGILKLTKGLITLTTDFENFVQLDEQNEDKIVTKRHHESAPSNIFSNEFVNKATLDQIAKGYPTVDNNDVNQLSMIWQVQDSGYNRDSMAPFEIKPSPYVTTLQQLCDDEKFLCVRVNHGIDGDRLNYLRQDGEQ</sequence>
<organism evidence="1 2">
    <name type="scientific">Reticulomyxa filosa</name>
    <dbReference type="NCBI Taxonomy" id="46433"/>
    <lineage>
        <taxon>Eukaryota</taxon>
        <taxon>Sar</taxon>
        <taxon>Rhizaria</taxon>
        <taxon>Retaria</taxon>
        <taxon>Foraminifera</taxon>
        <taxon>Monothalamids</taxon>
        <taxon>Reticulomyxidae</taxon>
        <taxon>Reticulomyxa</taxon>
    </lineage>
</organism>
<accession>X6LHV1</accession>
<dbReference type="AlphaFoldDB" id="X6LHV1"/>
<comment type="caution">
    <text evidence="1">The sequence shown here is derived from an EMBL/GenBank/DDBJ whole genome shotgun (WGS) entry which is preliminary data.</text>
</comment>
<evidence type="ECO:0000313" key="1">
    <source>
        <dbReference type="EMBL" id="ETO00916.1"/>
    </source>
</evidence>
<reference evidence="1 2" key="1">
    <citation type="journal article" date="2013" name="Curr. Biol.">
        <title>The Genome of the Foraminiferan Reticulomyxa filosa.</title>
        <authorList>
            <person name="Glockner G."/>
            <person name="Hulsmann N."/>
            <person name="Schleicher M."/>
            <person name="Noegel A.A."/>
            <person name="Eichinger L."/>
            <person name="Gallinger C."/>
            <person name="Pawlowski J."/>
            <person name="Sierra R."/>
            <person name="Euteneuer U."/>
            <person name="Pillet L."/>
            <person name="Moustafa A."/>
            <person name="Platzer M."/>
            <person name="Groth M."/>
            <person name="Szafranski K."/>
            <person name="Schliwa M."/>
        </authorList>
    </citation>
    <scope>NUCLEOTIDE SEQUENCE [LARGE SCALE GENOMIC DNA]</scope>
</reference>
<keyword evidence="2" id="KW-1185">Reference proteome</keyword>
<proteinExistence type="predicted"/>